<dbReference type="Proteomes" id="UP000693942">
    <property type="component" value="Unassembled WGS sequence"/>
</dbReference>
<dbReference type="EMBL" id="JAELUR010000002">
    <property type="protein sequence ID" value="KAG7436473.1"/>
    <property type="molecule type" value="Genomic_DNA"/>
</dbReference>
<dbReference type="InterPro" id="IPR037069">
    <property type="entry name" value="AcylCoA_DH/ox_N_sf"/>
</dbReference>
<dbReference type="InterPro" id="IPR009100">
    <property type="entry name" value="AcylCoA_DH/oxidase_NM_dom_sf"/>
</dbReference>
<gene>
    <name evidence="1" type="primary">apdG-2</name>
    <name evidence="1" type="ORF">Forpi1262_v002134</name>
</gene>
<proteinExistence type="predicted"/>
<protein>
    <submittedName>
        <fullName evidence="1">Acyl-CoA dehydrogenase apdG</fullName>
    </submittedName>
</protein>
<dbReference type="GO" id="GO:0016627">
    <property type="term" value="F:oxidoreductase activity, acting on the CH-CH group of donors"/>
    <property type="evidence" value="ECO:0007669"/>
    <property type="project" value="InterPro"/>
</dbReference>
<name>A0A8J5UH94_FUSOX</name>
<accession>A0A8J5UH94</accession>
<reference evidence="1" key="1">
    <citation type="submission" date="2021-04" db="EMBL/GenBank/DDBJ databases">
        <title>First draft genome resource for Brassicaceae pathogens Fusarium oxysporum f. sp. raphani and Fusarium oxysporum f. sp. rapae.</title>
        <authorList>
            <person name="Asai S."/>
        </authorList>
    </citation>
    <scope>NUCLEOTIDE SEQUENCE</scope>
    <source>
        <strain evidence="1">Tf1262</strain>
    </source>
</reference>
<evidence type="ECO:0000313" key="1">
    <source>
        <dbReference type="EMBL" id="KAG7436473.1"/>
    </source>
</evidence>
<organism evidence="1 2">
    <name type="scientific">Fusarium oxysporum f. sp. raphani</name>
    <dbReference type="NCBI Taxonomy" id="96318"/>
    <lineage>
        <taxon>Eukaryota</taxon>
        <taxon>Fungi</taxon>
        <taxon>Dikarya</taxon>
        <taxon>Ascomycota</taxon>
        <taxon>Pezizomycotina</taxon>
        <taxon>Sordariomycetes</taxon>
        <taxon>Hypocreomycetidae</taxon>
        <taxon>Hypocreales</taxon>
        <taxon>Nectriaceae</taxon>
        <taxon>Fusarium</taxon>
        <taxon>Fusarium oxysporum species complex</taxon>
    </lineage>
</organism>
<dbReference type="Gene3D" id="1.10.540.10">
    <property type="entry name" value="Acyl-CoA dehydrogenase/oxidase, N-terminal domain"/>
    <property type="match status" value="1"/>
</dbReference>
<sequence>MPPAIHQAPFADPSWLRGAPSPYFNASHRRFQAARRQFIDENLNKNALDWETAEEVLSNLFEVFAKGNFILPSLPAPLPVEWLRKLGITHIPG</sequence>
<dbReference type="GO" id="GO:0050660">
    <property type="term" value="F:flavin adenine dinucleotide binding"/>
    <property type="evidence" value="ECO:0007669"/>
    <property type="project" value="InterPro"/>
</dbReference>
<dbReference type="AlphaFoldDB" id="A0A8J5UH94"/>
<dbReference type="SUPFAM" id="SSF56645">
    <property type="entry name" value="Acyl-CoA dehydrogenase NM domain-like"/>
    <property type="match status" value="1"/>
</dbReference>
<evidence type="ECO:0000313" key="2">
    <source>
        <dbReference type="Proteomes" id="UP000693942"/>
    </source>
</evidence>
<comment type="caution">
    <text evidence="1">The sequence shown here is derived from an EMBL/GenBank/DDBJ whole genome shotgun (WGS) entry which is preliminary data.</text>
</comment>